<dbReference type="Proteomes" id="UP000192257">
    <property type="component" value="Unassembled WGS sequence"/>
</dbReference>
<dbReference type="GO" id="GO:0016020">
    <property type="term" value="C:membrane"/>
    <property type="evidence" value="ECO:0007669"/>
    <property type="project" value="UniProtKB-SubCell"/>
</dbReference>
<evidence type="ECO:0008006" key="11">
    <source>
        <dbReference type="Google" id="ProtNLM"/>
    </source>
</evidence>
<keyword evidence="3" id="KW-0813">Transport</keyword>
<evidence type="ECO:0000256" key="5">
    <source>
        <dbReference type="ARBA" id="ARBA00022989"/>
    </source>
</evidence>
<accession>A0A1X0PAA4</accession>
<dbReference type="PANTHER" id="PTHR14233">
    <property type="entry name" value="DUF914-RELATED"/>
    <property type="match status" value="1"/>
</dbReference>
<dbReference type="AlphaFoldDB" id="A0A1X0PAA4"/>
<protein>
    <recommendedName>
        <fullName evidence="11">Solute carrier family 35, member F1/2</fullName>
    </recommendedName>
</protein>
<keyword evidence="4 7" id="KW-0812">Transmembrane</keyword>
<evidence type="ECO:0000256" key="7">
    <source>
        <dbReference type="SAM" id="Phobius"/>
    </source>
</evidence>
<dbReference type="GO" id="GO:0022857">
    <property type="term" value="F:transmembrane transporter activity"/>
    <property type="evidence" value="ECO:0007669"/>
    <property type="project" value="InterPro"/>
</dbReference>
<keyword evidence="10" id="KW-1185">Reference proteome</keyword>
<feature type="transmembrane region" description="Helical" evidence="7">
    <location>
        <begin position="135"/>
        <end position="154"/>
    </location>
</feature>
<keyword evidence="8" id="KW-0732">Signal</keyword>
<feature type="signal peptide" evidence="8">
    <location>
        <begin position="1"/>
        <end position="20"/>
    </location>
</feature>
<feature type="transmembrane region" description="Helical" evidence="7">
    <location>
        <begin position="108"/>
        <end position="128"/>
    </location>
</feature>
<dbReference type="PANTHER" id="PTHR14233:SF4">
    <property type="entry name" value="SOLUTE CARRIER FAMILY 35 MEMBER F2"/>
    <property type="match status" value="1"/>
</dbReference>
<comment type="caution">
    <text evidence="9">The sequence shown here is derived from an EMBL/GenBank/DDBJ whole genome shotgun (WGS) entry which is preliminary data.</text>
</comment>
<gene>
    <name evidence="9" type="ORF">TM35_000017330</name>
</gene>
<dbReference type="InterPro" id="IPR052221">
    <property type="entry name" value="SLC35F_Transporter"/>
</dbReference>
<dbReference type="SUPFAM" id="SSF103481">
    <property type="entry name" value="Multidrug resistance efflux transporter EmrE"/>
    <property type="match status" value="1"/>
</dbReference>
<dbReference type="Pfam" id="PF06027">
    <property type="entry name" value="SLC35F"/>
    <property type="match status" value="2"/>
</dbReference>
<evidence type="ECO:0000256" key="4">
    <source>
        <dbReference type="ARBA" id="ARBA00022692"/>
    </source>
</evidence>
<feature type="transmembrane region" description="Helical" evidence="7">
    <location>
        <begin position="334"/>
        <end position="359"/>
    </location>
</feature>
<evidence type="ECO:0000313" key="10">
    <source>
        <dbReference type="Proteomes" id="UP000192257"/>
    </source>
</evidence>
<evidence type="ECO:0000256" key="3">
    <source>
        <dbReference type="ARBA" id="ARBA00022448"/>
    </source>
</evidence>
<dbReference type="RefSeq" id="XP_028887922.1">
    <property type="nucleotide sequence ID" value="XM_029021414.1"/>
</dbReference>
<sequence>MRLKTLKVLLFHVLLGQGVAFLNSLTGVSTTMLVNDDASYPLLQSVTAYAFIFVVYAPLLLILYFRSRHQRYKNYKFFYRPWKYAILGLIDMEANFVVVKAYQYTDIISAQLLGCFSIPCVLILSFFILKMRFALTHIIGCIIATGGLVLLVVLDADGISRDIVRENVVKGDLLCLLSAALYATSNVLTESFIKPQFSGGQIEMTEPLGVTGTREECGDNLGDVVFTYRETQPSGRVRDGFSDSVNNTRTGEVEKNTQMMDGEETAQRHGGQQTFEEVTDVLPDVPKYIPLVENLCCMSACALVFATIQFFAVEWKSFAPNRGSWSNKNWLYQMLFGLTMLCVYTGLPALFLITSAAFANVSLLAVSIYSIIWNVTIFGIFPTSMFFVSYVIIICGILLYDLSDVHWRWCPRANYPCGDPRVTVDM</sequence>
<dbReference type="OrthoDB" id="429955at2759"/>
<feature type="chain" id="PRO_5012191078" description="Solute carrier family 35, member F1/2" evidence="8">
    <location>
        <begin position="21"/>
        <end position="426"/>
    </location>
</feature>
<evidence type="ECO:0000256" key="6">
    <source>
        <dbReference type="ARBA" id="ARBA00023136"/>
    </source>
</evidence>
<evidence type="ECO:0000256" key="8">
    <source>
        <dbReference type="SAM" id="SignalP"/>
    </source>
</evidence>
<name>A0A1X0PAA4_9TRYP</name>
<comment type="similarity">
    <text evidence="2">Belongs to the SLC35F solute transporter family.</text>
</comment>
<dbReference type="VEuPathDB" id="TriTrypDB:TM35_000017330"/>
<evidence type="ECO:0000313" key="9">
    <source>
        <dbReference type="EMBL" id="ORC93856.1"/>
    </source>
</evidence>
<feature type="transmembrane region" description="Helical" evidence="7">
    <location>
        <begin position="46"/>
        <end position="64"/>
    </location>
</feature>
<dbReference type="GeneID" id="39981194"/>
<keyword evidence="5 7" id="KW-1133">Transmembrane helix</keyword>
<dbReference type="InterPro" id="IPR037185">
    <property type="entry name" value="EmrE-like"/>
</dbReference>
<organism evidence="9 10">
    <name type="scientific">Trypanosoma theileri</name>
    <dbReference type="NCBI Taxonomy" id="67003"/>
    <lineage>
        <taxon>Eukaryota</taxon>
        <taxon>Discoba</taxon>
        <taxon>Euglenozoa</taxon>
        <taxon>Kinetoplastea</taxon>
        <taxon>Metakinetoplastina</taxon>
        <taxon>Trypanosomatida</taxon>
        <taxon>Trypanosomatidae</taxon>
        <taxon>Trypanosoma</taxon>
    </lineage>
</organism>
<feature type="transmembrane region" description="Helical" evidence="7">
    <location>
        <begin position="291"/>
        <end position="313"/>
    </location>
</feature>
<dbReference type="STRING" id="67003.A0A1X0PAA4"/>
<reference evidence="9 10" key="1">
    <citation type="submission" date="2017-03" db="EMBL/GenBank/DDBJ databases">
        <title>An alternative strategy for trypanosome survival in the mammalian bloodstream revealed through genome and transcriptome analysis of the ubiquitous bovine parasite Trypanosoma (Megatrypanum) theileri.</title>
        <authorList>
            <person name="Kelly S."/>
            <person name="Ivens A."/>
            <person name="Mott A."/>
            <person name="O'Neill E."/>
            <person name="Emms D."/>
            <person name="Macleod O."/>
            <person name="Voorheis P."/>
            <person name="Matthews J."/>
            <person name="Matthews K."/>
            <person name="Carrington M."/>
        </authorList>
    </citation>
    <scope>NUCLEOTIDE SEQUENCE [LARGE SCALE GENOMIC DNA]</scope>
    <source>
        <strain evidence="9">Edinburgh</strain>
    </source>
</reference>
<dbReference type="InterPro" id="IPR009262">
    <property type="entry name" value="SLC35_F1/F2/F6"/>
</dbReference>
<dbReference type="EMBL" id="NBCO01000001">
    <property type="protein sequence ID" value="ORC93856.1"/>
    <property type="molecule type" value="Genomic_DNA"/>
</dbReference>
<evidence type="ECO:0000256" key="2">
    <source>
        <dbReference type="ARBA" id="ARBA00007863"/>
    </source>
</evidence>
<comment type="subcellular location">
    <subcellularLocation>
        <location evidence="1">Membrane</location>
        <topology evidence="1">Multi-pass membrane protein</topology>
    </subcellularLocation>
</comment>
<evidence type="ECO:0000256" key="1">
    <source>
        <dbReference type="ARBA" id="ARBA00004141"/>
    </source>
</evidence>
<proteinExistence type="inferred from homology"/>
<keyword evidence="6 7" id="KW-0472">Membrane</keyword>
<feature type="transmembrane region" description="Helical" evidence="7">
    <location>
        <begin position="371"/>
        <end position="400"/>
    </location>
</feature>